<evidence type="ECO:0000313" key="3">
    <source>
        <dbReference type="EMBL" id="NEA18684.1"/>
    </source>
</evidence>
<dbReference type="EMBL" id="JAAGLQ010000538">
    <property type="protein sequence ID" value="NEA18684.1"/>
    <property type="molecule type" value="Genomic_DNA"/>
</dbReference>
<reference evidence="3 4" key="1">
    <citation type="submission" date="2020-01" db="EMBL/GenBank/DDBJ databases">
        <title>Insect and environment-associated Actinomycetes.</title>
        <authorList>
            <person name="Currrie C."/>
            <person name="Chevrette M."/>
            <person name="Carlson C."/>
            <person name="Stubbendieck R."/>
            <person name="Wendt-Pienkowski E."/>
        </authorList>
    </citation>
    <scope>NUCLEOTIDE SEQUENCE [LARGE SCALE GENOMIC DNA]</scope>
    <source>
        <strain evidence="3 4">SID11342</strain>
    </source>
</reference>
<keyword evidence="5" id="KW-1185">Reference proteome</keyword>
<sequence length="111" mass="12387">MGLFSAVLLLPLAPLRGVEWVAGRLLDTAEGEFRDPPMLRARLGELNRAYEEGEISEEEFEREEEHLLDLLEHRTPAVVTHTPTRSELPADEPSSPSESDLSQGTSHGRQL</sequence>
<proteinExistence type="predicted"/>
<evidence type="ECO:0000313" key="5">
    <source>
        <dbReference type="Proteomes" id="UP000735541"/>
    </source>
</evidence>
<feature type="region of interest" description="Disordered" evidence="1">
    <location>
        <begin position="74"/>
        <end position="111"/>
    </location>
</feature>
<dbReference type="Proteomes" id="UP000471293">
    <property type="component" value="Unassembled WGS sequence"/>
</dbReference>
<name>A0A6N9U4C0_STRHA</name>
<dbReference type="EMBL" id="JAHUVW010000001">
    <property type="protein sequence ID" value="MBV7670143.1"/>
    <property type="molecule type" value="Genomic_DNA"/>
</dbReference>
<evidence type="ECO:0000313" key="2">
    <source>
        <dbReference type="EMBL" id="MBV7670143.1"/>
    </source>
</evidence>
<evidence type="ECO:0000313" key="4">
    <source>
        <dbReference type="Proteomes" id="UP000471293"/>
    </source>
</evidence>
<gene>
    <name evidence="3" type="ORF">G3I29_24895</name>
    <name evidence="2" type="ORF">STHAL_11780</name>
</gene>
<reference evidence="2 5" key="2">
    <citation type="submission" date="2021-07" db="EMBL/GenBank/DDBJ databases">
        <title>Sequencing Streptomyces halstedii LGO-A4 genome an citrus endophytic actinomycete.</title>
        <authorList>
            <person name="Samborskyy M."/>
            <person name="Scott N."/>
            <person name="Deglau R."/>
            <person name="Dickens S."/>
            <person name="Oliveira L.G."/>
        </authorList>
    </citation>
    <scope>NUCLEOTIDE SEQUENCE [LARGE SCALE GENOMIC DNA]</scope>
    <source>
        <strain evidence="2 5">LGO-A4</strain>
    </source>
</reference>
<dbReference type="RefSeq" id="WP_103492020.1">
    <property type="nucleotide sequence ID" value="NZ_JAAGLQ010000538.1"/>
</dbReference>
<dbReference type="Proteomes" id="UP000735541">
    <property type="component" value="Unassembled WGS sequence"/>
</dbReference>
<evidence type="ECO:0000256" key="1">
    <source>
        <dbReference type="SAM" id="MobiDB-lite"/>
    </source>
</evidence>
<feature type="compositionally biased region" description="Low complexity" evidence="1">
    <location>
        <begin position="91"/>
        <end position="102"/>
    </location>
</feature>
<protein>
    <submittedName>
        <fullName evidence="2">Gas vesicle protein GvpG</fullName>
    </submittedName>
</protein>
<dbReference type="InterPro" id="IPR007804">
    <property type="entry name" value="GvpG"/>
</dbReference>
<organism evidence="3 4">
    <name type="scientific">Streptomyces halstedii</name>
    <dbReference type="NCBI Taxonomy" id="1944"/>
    <lineage>
        <taxon>Bacteria</taxon>
        <taxon>Bacillati</taxon>
        <taxon>Actinomycetota</taxon>
        <taxon>Actinomycetes</taxon>
        <taxon>Kitasatosporales</taxon>
        <taxon>Streptomycetaceae</taxon>
        <taxon>Streptomyces</taxon>
    </lineage>
</organism>
<dbReference type="AlphaFoldDB" id="A0A6N9U4C0"/>
<dbReference type="Pfam" id="PF05120">
    <property type="entry name" value="GvpG"/>
    <property type="match status" value="1"/>
</dbReference>
<comment type="caution">
    <text evidence="3">The sequence shown here is derived from an EMBL/GenBank/DDBJ whole genome shotgun (WGS) entry which is preliminary data.</text>
</comment>
<accession>A0A6N9U4C0</accession>